<sequence>MLAKELGCDYVFLSPIIKKYDSEPIGWDNFFEIKNIFSEIKVIPLGGISEKNSMQDSFAGISHWWDLQNP</sequence>
<dbReference type="AlphaFoldDB" id="E0XRR9"/>
<organism evidence="1">
    <name type="scientific">uncultured gamma proteobacterium HF0070_03O15</name>
    <dbReference type="NCBI Taxonomy" id="710982"/>
    <lineage>
        <taxon>Bacteria</taxon>
        <taxon>Pseudomonadati</taxon>
        <taxon>Pseudomonadota</taxon>
        <taxon>Gammaproteobacteria</taxon>
        <taxon>environmental samples</taxon>
    </lineage>
</organism>
<dbReference type="Gene3D" id="3.20.20.70">
    <property type="entry name" value="Aldolase class I"/>
    <property type="match status" value="1"/>
</dbReference>
<dbReference type="EMBL" id="GU474854">
    <property type="protein sequence ID" value="ADI17110.1"/>
    <property type="molecule type" value="Genomic_DNA"/>
</dbReference>
<reference evidence="1" key="1">
    <citation type="journal article" date="2011" name="Environ. Microbiol.">
        <title>Time-series analyses of Monterey Bay coastal microbial picoplankton using a 'genome proxy' microarray.</title>
        <authorList>
            <person name="Rich V.I."/>
            <person name="Pham V.D."/>
            <person name="Eppley J."/>
            <person name="Shi Y."/>
            <person name="DeLong E.F."/>
        </authorList>
    </citation>
    <scope>NUCLEOTIDE SEQUENCE</scope>
</reference>
<accession>E0XRR9</accession>
<protein>
    <submittedName>
        <fullName evidence="1">Uncharacterized protein</fullName>
    </submittedName>
</protein>
<dbReference type="SUPFAM" id="SSF51569">
    <property type="entry name" value="Aldolase"/>
    <property type="match status" value="1"/>
</dbReference>
<dbReference type="InterPro" id="IPR013785">
    <property type="entry name" value="Aldolase_TIM"/>
</dbReference>
<evidence type="ECO:0000313" key="1">
    <source>
        <dbReference type="EMBL" id="ADI17110.1"/>
    </source>
</evidence>
<name>E0XRR9_9GAMM</name>
<proteinExistence type="predicted"/>